<accession>A0A669C623</accession>
<dbReference type="GO" id="GO:0030178">
    <property type="term" value="P:negative regulation of Wnt signaling pathway"/>
    <property type="evidence" value="ECO:0007669"/>
    <property type="project" value="TreeGrafter"/>
</dbReference>
<dbReference type="Proteomes" id="UP000005207">
    <property type="component" value="Linkage group LG18"/>
</dbReference>
<dbReference type="InParanoid" id="A0A669C623"/>
<organism evidence="3 4">
    <name type="scientific">Oreochromis niloticus</name>
    <name type="common">Nile tilapia</name>
    <name type="synonym">Tilapia nilotica</name>
    <dbReference type="NCBI Taxonomy" id="8128"/>
    <lineage>
        <taxon>Eukaryota</taxon>
        <taxon>Metazoa</taxon>
        <taxon>Chordata</taxon>
        <taxon>Craniata</taxon>
        <taxon>Vertebrata</taxon>
        <taxon>Euteleostomi</taxon>
        <taxon>Actinopterygii</taxon>
        <taxon>Neopterygii</taxon>
        <taxon>Teleostei</taxon>
        <taxon>Neoteleostei</taxon>
        <taxon>Acanthomorphata</taxon>
        <taxon>Ovalentaria</taxon>
        <taxon>Cichlomorphae</taxon>
        <taxon>Cichliformes</taxon>
        <taxon>Cichlidae</taxon>
        <taxon>African cichlids</taxon>
        <taxon>Pseudocrenilabrinae</taxon>
        <taxon>Oreochromini</taxon>
        <taxon>Oreochromis</taxon>
    </lineage>
</organism>
<reference evidence="3" key="2">
    <citation type="submission" date="2025-08" db="UniProtKB">
        <authorList>
            <consortium name="Ensembl"/>
        </authorList>
    </citation>
    <scope>IDENTIFICATION</scope>
</reference>
<name>A0A669C623_ORENI</name>
<dbReference type="GO" id="GO:0005634">
    <property type="term" value="C:nucleus"/>
    <property type="evidence" value="ECO:0007669"/>
    <property type="project" value="TreeGrafter"/>
</dbReference>
<protein>
    <recommendedName>
        <fullName evidence="2">Beta-catenin-interacting ICAT domain-containing protein</fullName>
    </recommendedName>
</protein>
<dbReference type="Pfam" id="PF06384">
    <property type="entry name" value="ICAT"/>
    <property type="match status" value="1"/>
</dbReference>
<reference evidence="3" key="3">
    <citation type="submission" date="2025-09" db="UniProtKB">
        <authorList>
            <consortium name="Ensembl"/>
        </authorList>
    </citation>
    <scope>IDENTIFICATION</scope>
</reference>
<dbReference type="InterPro" id="IPR036911">
    <property type="entry name" value="ICAT_sf"/>
</dbReference>
<dbReference type="PANTHER" id="PTHR47142:SF1">
    <property type="entry name" value="BETA-CATENIN-INTERACTING PROTEIN 1"/>
    <property type="match status" value="1"/>
</dbReference>
<keyword evidence="4" id="KW-1185">Reference proteome</keyword>
<reference evidence="4" key="1">
    <citation type="submission" date="2012-01" db="EMBL/GenBank/DDBJ databases">
        <title>The Genome Sequence of Oreochromis niloticus (Nile Tilapia).</title>
        <authorList>
            <consortium name="Broad Institute Genome Assembly Team"/>
            <consortium name="Broad Institute Sequencing Platform"/>
            <person name="Di Palma F."/>
            <person name="Johnson J."/>
            <person name="Lander E.S."/>
            <person name="Lindblad-Toh K."/>
        </authorList>
    </citation>
    <scope>NUCLEOTIDE SEQUENCE [LARGE SCALE GENOMIC DNA]</scope>
</reference>
<evidence type="ECO:0000313" key="4">
    <source>
        <dbReference type="Proteomes" id="UP000005207"/>
    </source>
</evidence>
<dbReference type="PANTHER" id="PTHR47142">
    <property type="entry name" value="BETA-CATENIN-INTERACTING PROTEIN 1"/>
    <property type="match status" value="1"/>
</dbReference>
<dbReference type="SUPFAM" id="SSF81730">
    <property type="entry name" value="beta-catenin-interacting protein ICAT"/>
    <property type="match status" value="1"/>
</dbReference>
<comment type="similarity">
    <text evidence="1">Belongs to the CTNNBIP1 family.</text>
</comment>
<dbReference type="GeneTree" id="ENSGT00940000181786"/>
<proteinExistence type="inferred from homology"/>
<dbReference type="GO" id="GO:0008013">
    <property type="term" value="F:beta-catenin binding"/>
    <property type="evidence" value="ECO:0007669"/>
    <property type="project" value="InterPro"/>
</dbReference>
<dbReference type="AlphaFoldDB" id="A0A669C623"/>
<dbReference type="GO" id="GO:0030877">
    <property type="term" value="C:beta-catenin destruction complex"/>
    <property type="evidence" value="ECO:0007669"/>
    <property type="project" value="TreeGrafter"/>
</dbReference>
<dbReference type="GO" id="GO:0005829">
    <property type="term" value="C:cytosol"/>
    <property type="evidence" value="ECO:0007669"/>
    <property type="project" value="TreeGrafter"/>
</dbReference>
<sequence>MQLLLCGKTQTVDRNMEEQLDKLMHQLMDREEYEITLIQLSAEMDPDVMMGKLLPDVYTQQKIYILTALRKLGESYQDAIFTRSPLRPVSAIAHTSAKRAAAAQSKHIYQVYHIILWEAAKAGSVLPNT</sequence>
<feature type="domain" description="Beta-catenin-interacting ICAT" evidence="2">
    <location>
        <begin position="44"/>
        <end position="75"/>
    </location>
</feature>
<evidence type="ECO:0000259" key="2">
    <source>
        <dbReference type="Pfam" id="PF06384"/>
    </source>
</evidence>
<evidence type="ECO:0000313" key="3">
    <source>
        <dbReference type="Ensembl" id="ENSONIP00000043605.1"/>
    </source>
</evidence>
<dbReference type="InterPro" id="IPR009428">
    <property type="entry name" value="ICAT_dom"/>
</dbReference>
<evidence type="ECO:0000256" key="1">
    <source>
        <dbReference type="ARBA" id="ARBA00006505"/>
    </source>
</evidence>
<dbReference type="Ensembl" id="ENSONIT00000054973.1">
    <property type="protein sequence ID" value="ENSONIP00000043605.1"/>
    <property type="gene ID" value="ENSONIG00000031764.1"/>
</dbReference>
<dbReference type="Gene3D" id="1.10.10.490">
    <property type="entry name" value="Beta-catenin-interacting ICAT"/>
    <property type="match status" value="1"/>
</dbReference>